<sequence length="58" mass="6245">MVDRCVCCGAIVPEGTEVCINCRHQYLDSENGQTASCPDHSISRAQNLKGKEAPGHSK</sequence>
<dbReference type="AlphaFoldDB" id="A0A174CWV1"/>
<organism evidence="1 2">
    <name type="scientific">Hungatella hathewayi</name>
    <dbReference type="NCBI Taxonomy" id="154046"/>
    <lineage>
        <taxon>Bacteria</taxon>
        <taxon>Bacillati</taxon>
        <taxon>Bacillota</taxon>
        <taxon>Clostridia</taxon>
        <taxon>Lachnospirales</taxon>
        <taxon>Lachnospiraceae</taxon>
        <taxon>Hungatella</taxon>
    </lineage>
</organism>
<dbReference type="EMBL" id="CYZE01000004">
    <property type="protein sequence ID" value="CUO16549.1"/>
    <property type="molecule type" value="Genomic_DNA"/>
</dbReference>
<evidence type="ECO:0000313" key="2">
    <source>
        <dbReference type="Proteomes" id="UP000095651"/>
    </source>
</evidence>
<dbReference type="Proteomes" id="UP000095651">
    <property type="component" value="Unassembled WGS sequence"/>
</dbReference>
<accession>A0A174CWV1</accession>
<dbReference type="RefSeq" id="WP_155521534.1">
    <property type="nucleotide sequence ID" value="NZ_CABIXC010000004.1"/>
</dbReference>
<name>A0A174CWV1_9FIRM</name>
<proteinExistence type="predicted"/>
<protein>
    <submittedName>
        <fullName evidence="1">Uncharacterized protein</fullName>
    </submittedName>
</protein>
<evidence type="ECO:0000313" key="1">
    <source>
        <dbReference type="EMBL" id="CUO16549.1"/>
    </source>
</evidence>
<reference evidence="1 2" key="1">
    <citation type="submission" date="2015-09" db="EMBL/GenBank/DDBJ databases">
        <authorList>
            <consortium name="Pathogen Informatics"/>
        </authorList>
    </citation>
    <scope>NUCLEOTIDE SEQUENCE [LARGE SCALE GENOMIC DNA]</scope>
    <source>
        <strain evidence="1 2">2789STDY5608850</strain>
    </source>
</reference>
<gene>
    <name evidence="1" type="ORF">ERS852407_02032</name>
</gene>